<dbReference type="EMBL" id="JPLA01000005">
    <property type="protein sequence ID" value="KLD65604.1"/>
    <property type="molecule type" value="Genomic_DNA"/>
</dbReference>
<keyword evidence="4" id="KW-0812">Transmembrane</keyword>
<dbReference type="InterPro" id="IPR001082">
    <property type="entry name" value="Pilin"/>
</dbReference>
<evidence type="ECO:0000256" key="2">
    <source>
        <dbReference type="ARBA" id="ARBA00022481"/>
    </source>
</evidence>
<dbReference type="PANTHER" id="PTHR30093">
    <property type="entry name" value="GENERAL SECRETION PATHWAY PROTEIN G"/>
    <property type="match status" value="1"/>
</dbReference>
<evidence type="ECO:0000313" key="5">
    <source>
        <dbReference type="EMBL" id="KLD65604.1"/>
    </source>
</evidence>
<reference evidence="5 6" key="1">
    <citation type="journal article" date="2015" name="Antonie Van Leeuwenhoek">
        <title>A phylogenomic and molecular marker based taxonomic framework for the order Xanthomonadales: proposal to transfer the families Algiphilaceae and Solimonadaceae to the order Nevskiales ord. nov. and to create a new family within the order Xanthomonadales, the family Rhodanobacteraceae fam. nov., containing the genus Rhodanobacter and its closest relatives.</title>
        <authorList>
            <person name="Naushad S."/>
            <person name="Adeolu M."/>
            <person name="Wong S."/>
            <person name="Sohail M."/>
            <person name="Schellhorn H.E."/>
            <person name="Gupta R.S."/>
        </authorList>
    </citation>
    <scope>NUCLEOTIDE SEQUENCE [LARGE SCALE GENOMIC DNA]</scope>
    <source>
        <strain evidence="5 6">DSM 16301</strain>
    </source>
</reference>
<gene>
    <name evidence="5" type="ORF">Y882_02500</name>
</gene>
<dbReference type="Gene3D" id="3.30.700.10">
    <property type="entry name" value="Glycoprotein, Type 4 Pilin"/>
    <property type="match status" value="1"/>
</dbReference>
<keyword evidence="3" id="KW-0281">Fimbrium</keyword>
<dbReference type="GO" id="GO:0043107">
    <property type="term" value="P:type IV pilus-dependent motility"/>
    <property type="evidence" value="ECO:0007669"/>
    <property type="project" value="TreeGrafter"/>
</dbReference>
<dbReference type="Pfam" id="PF07963">
    <property type="entry name" value="N_methyl"/>
    <property type="match status" value="1"/>
</dbReference>
<dbReference type="SUPFAM" id="SSF54523">
    <property type="entry name" value="Pili subunits"/>
    <property type="match status" value="1"/>
</dbReference>
<dbReference type="PATRIC" id="fig|1440762.4.peg.3104"/>
<accession>A0A0G9H8M6</accession>
<dbReference type="InterPro" id="IPR045584">
    <property type="entry name" value="Pilin-like"/>
</dbReference>
<protein>
    <recommendedName>
        <fullName evidence="7">Fimbrial protein</fullName>
    </recommendedName>
</protein>
<dbReference type="Proteomes" id="UP000035481">
    <property type="component" value="Unassembled WGS sequence"/>
</dbReference>
<dbReference type="GO" id="GO:0044096">
    <property type="term" value="C:type IV pilus"/>
    <property type="evidence" value="ECO:0007669"/>
    <property type="project" value="TreeGrafter"/>
</dbReference>
<comment type="caution">
    <text evidence="5">The sequence shown here is derived from an EMBL/GenBank/DDBJ whole genome shotgun (WGS) entry which is preliminary data.</text>
</comment>
<evidence type="ECO:0000256" key="1">
    <source>
        <dbReference type="ARBA" id="ARBA00005233"/>
    </source>
</evidence>
<dbReference type="GO" id="GO:0007155">
    <property type="term" value="P:cell adhesion"/>
    <property type="evidence" value="ECO:0007669"/>
    <property type="project" value="InterPro"/>
</dbReference>
<dbReference type="OrthoDB" id="5767514at2"/>
<dbReference type="STRING" id="1440762.Y882_02500"/>
<dbReference type="NCBIfam" id="TIGR02532">
    <property type="entry name" value="IV_pilin_GFxxxE"/>
    <property type="match status" value="1"/>
</dbReference>
<evidence type="ECO:0000256" key="3">
    <source>
        <dbReference type="RuleBase" id="RU000389"/>
    </source>
</evidence>
<evidence type="ECO:0000313" key="6">
    <source>
        <dbReference type="Proteomes" id="UP000035481"/>
    </source>
</evidence>
<keyword evidence="4" id="KW-1133">Transmembrane helix</keyword>
<dbReference type="PROSITE" id="PS00409">
    <property type="entry name" value="PROKAR_NTER_METHYL"/>
    <property type="match status" value="1"/>
</dbReference>
<dbReference type="AlphaFoldDB" id="A0A0G9H8M6"/>
<dbReference type="PANTHER" id="PTHR30093:SF34">
    <property type="entry name" value="PREPILIN PEPTIDASE-DEPENDENT PROTEIN D"/>
    <property type="match status" value="1"/>
</dbReference>
<keyword evidence="2" id="KW-0488">Methylation</keyword>
<evidence type="ECO:0000256" key="4">
    <source>
        <dbReference type="SAM" id="Phobius"/>
    </source>
</evidence>
<name>A0A0G9H8M6_9GAMM</name>
<proteinExistence type="inferred from homology"/>
<feature type="transmembrane region" description="Helical" evidence="4">
    <location>
        <begin position="12"/>
        <end position="36"/>
    </location>
</feature>
<comment type="similarity">
    <text evidence="1 3">Belongs to the N-Me-Phe pilin family.</text>
</comment>
<organism evidence="5 6">
    <name type="scientific">Dyella japonica DSM 16301</name>
    <dbReference type="NCBI Taxonomy" id="1440762"/>
    <lineage>
        <taxon>Bacteria</taxon>
        <taxon>Pseudomonadati</taxon>
        <taxon>Pseudomonadota</taxon>
        <taxon>Gammaproteobacteria</taxon>
        <taxon>Lysobacterales</taxon>
        <taxon>Rhodanobacteraceae</taxon>
        <taxon>Dyella</taxon>
    </lineage>
</organism>
<sequence length="155" mass="16799">MRIYRNTHRQAGFTLIELMIVVAIIAILAAIAIPAYQNYVIKTQVMEAFTLSEGPKLAVAEYYYSTGAFPTTEAEAGLQSSNAYAGKYVGHVDAISRPGNVLVHFDNTDGQQANAAIAGLQLGFSAVITNGSIQWVCTDRNINGIPLQYLPQTCR</sequence>
<dbReference type="InterPro" id="IPR012902">
    <property type="entry name" value="N_methyl_site"/>
</dbReference>
<dbReference type="RefSeq" id="WP_046970291.1">
    <property type="nucleotide sequence ID" value="NZ_JPLA01000005.1"/>
</dbReference>
<evidence type="ECO:0008006" key="7">
    <source>
        <dbReference type="Google" id="ProtNLM"/>
    </source>
</evidence>
<dbReference type="Pfam" id="PF00114">
    <property type="entry name" value="Pilin"/>
    <property type="match status" value="1"/>
</dbReference>
<keyword evidence="4" id="KW-0472">Membrane</keyword>